<dbReference type="PIRSF" id="PIRSF000193">
    <property type="entry name" value="Pyrrol-5-carb_rd"/>
    <property type="match status" value="1"/>
</dbReference>
<comment type="caution">
    <text evidence="11">The sequence shown here is derived from an EMBL/GenBank/DDBJ whole genome shotgun (WGS) entry which is preliminary data.</text>
</comment>
<sequence>MKIGFIGVGNMSSAIIRGLVKETDAADIFIYNRTVTKAEALAKETGVMIKQTAAELIRAVDIVVLAVKPYVFELILPDLKEVLSEHKPLVVSIAAGLDLRTLASLAGSDLKIMRVMPNVNATIGESMTGICGNELTTTEDEKAVETIFSAVGEVAFIEEKNFSAFTAIAGSSPAFIYIFIDALARAGVKAGLQRKEALRVASQAVVGSSKMILESERHPYDLVDQVCSPGGTTIAGVSSLMDDAFVAAVMHSVSATIAREKELSQE</sequence>
<dbReference type="HAMAP" id="MF_01925">
    <property type="entry name" value="P5C_reductase"/>
    <property type="match status" value="1"/>
</dbReference>
<dbReference type="GO" id="GO:0055129">
    <property type="term" value="P:L-proline biosynthetic process"/>
    <property type="evidence" value="ECO:0007669"/>
    <property type="project" value="UniProtKB-UniRule"/>
</dbReference>
<reference evidence="11 12" key="1">
    <citation type="journal article" date="2015" name="Genome Biol. Evol.">
        <title>Comparative Genomics of Listeria Sensu Lato: Genus-Wide Differences in Evolutionary Dynamics and the Progressive Gain of Complex, Potentially Pathogenicity-Related Traits through Lateral Gene Transfer.</title>
        <authorList>
            <person name="Chiara M."/>
            <person name="Caruso M."/>
            <person name="D'Erchia A.M."/>
            <person name="Manzari C."/>
            <person name="Fraccalvieri R."/>
            <person name="Goffredo E."/>
            <person name="Latorre L."/>
            <person name="Miccolupo A."/>
            <person name="Padalino I."/>
            <person name="Santagada G."/>
            <person name="Chiocco D."/>
            <person name="Pesole G."/>
            <person name="Horner D.S."/>
            <person name="Parisi A."/>
        </authorList>
    </citation>
    <scope>NUCLEOTIDE SEQUENCE [LARGE SCALE GENOMIC DNA]</scope>
    <source>
        <strain evidence="11 12">1991</strain>
    </source>
</reference>
<dbReference type="Gene3D" id="3.40.50.720">
    <property type="entry name" value="NAD(P)-binding Rossmann-like Domain"/>
    <property type="match status" value="1"/>
</dbReference>
<evidence type="ECO:0000256" key="3">
    <source>
        <dbReference type="ARBA" id="ARBA00022857"/>
    </source>
</evidence>
<proteinExistence type="inferred from homology"/>
<dbReference type="EC" id="1.5.1.2" evidence="6 7"/>
<accession>A0A0J8GFW1</accession>
<keyword evidence="12" id="KW-1185">Reference proteome</keyword>
<dbReference type="InterPro" id="IPR028939">
    <property type="entry name" value="P5C_Rdtase_cat_N"/>
</dbReference>
<dbReference type="Proteomes" id="UP000052258">
    <property type="component" value="Unassembled WGS sequence"/>
</dbReference>
<evidence type="ECO:0000256" key="6">
    <source>
        <dbReference type="HAMAP-Rule" id="MF_01925"/>
    </source>
</evidence>
<organism evidence="11 12">
    <name type="scientific">Listeria fleischmannii 1991</name>
    <dbReference type="NCBI Taxonomy" id="1430899"/>
    <lineage>
        <taxon>Bacteria</taxon>
        <taxon>Bacillati</taxon>
        <taxon>Bacillota</taxon>
        <taxon>Bacilli</taxon>
        <taxon>Bacillales</taxon>
        <taxon>Listeriaceae</taxon>
        <taxon>Listeria</taxon>
    </lineage>
</organism>
<feature type="domain" description="Pyrroline-5-carboxylate reductase dimerisation" evidence="10">
    <location>
        <begin position="159"/>
        <end position="263"/>
    </location>
</feature>
<dbReference type="PANTHER" id="PTHR11645:SF0">
    <property type="entry name" value="PYRROLINE-5-CARBOXYLATE REDUCTASE 3"/>
    <property type="match status" value="1"/>
</dbReference>
<evidence type="ECO:0000259" key="9">
    <source>
        <dbReference type="Pfam" id="PF03807"/>
    </source>
</evidence>
<dbReference type="EMBL" id="AZHO01000012">
    <property type="protein sequence ID" value="KMT59914.1"/>
    <property type="molecule type" value="Genomic_DNA"/>
</dbReference>
<dbReference type="SUPFAM" id="SSF51735">
    <property type="entry name" value="NAD(P)-binding Rossmann-fold domains"/>
    <property type="match status" value="1"/>
</dbReference>
<dbReference type="PATRIC" id="fig|1430899.3.peg.1226"/>
<evidence type="ECO:0000256" key="1">
    <source>
        <dbReference type="ARBA" id="ARBA00005525"/>
    </source>
</evidence>
<comment type="pathway">
    <text evidence="6">Amino-acid biosynthesis; L-proline biosynthesis; L-proline from L-glutamate 5-semialdehyde: step 1/1.</text>
</comment>
<dbReference type="GO" id="GO:0004735">
    <property type="term" value="F:pyrroline-5-carboxylate reductase activity"/>
    <property type="evidence" value="ECO:0007669"/>
    <property type="project" value="UniProtKB-UniRule"/>
</dbReference>
<evidence type="ECO:0000313" key="12">
    <source>
        <dbReference type="Proteomes" id="UP000052258"/>
    </source>
</evidence>
<dbReference type="SUPFAM" id="SSF48179">
    <property type="entry name" value="6-phosphogluconate dehydrogenase C-terminal domain-like"/>
    <property type="match status" value="1"/>
</dbReference>
<evidence type="ECO:0000256" key="2">
    <source>
        <dbReference type="ARBA" id="ARBA00022650"/>
    </source>
</evidence>
<evidence type="ECO:0000259" key="10">
    <source>
        <dbReference type="Pfam" id="PF14748"/>
    </source>
</evidence>
<dbReference type="Gene3D" id="1.10.3730.10">
    <property type="entry name" value="ProC C-terminal domain-like"/>
    <property type="match status" value="1"/>
</dbReference>
<keyword evidence="4 6" id="KW-0560">Oxidoreductase</keyword>
<keyword evidence="3 6" id="KW-0521">NADP</keyword>
<comment type="catalytic activity">
    <reaction evidence="6">
        <text>L-proline + NADP(+) = (S)-1-pyrroline-5-carboxylate + NADPH + 2 H(+)</text>
        <dbReference type="Rhea" id="RHEA:14109"/>
        <dbReference type="ChEBI" id="CHEBI:15378"/>
        <dbReference type="ChEBI" id="CHEBI:17388"/>
        <dbReference type="ChEBI" id="CHEBI:57783"/>
        <dbReference type="ChEBI" id="CHEBI:58349"/>
        <dbReference type="ChEBI" id="CHEBI:60039"/>
        <dbReference type="EC" id="1.5.1.2"/>
    </reaction>
</comment>
<dbReference type="InterPro" id="IPR029036">
    <property type="entry name" value="P5CR_dimer"/>
</dbReference>
<evidence type="ECO:0000313" key="11">
    <source>
        <dbReference type="EMBL" id="KMT59914.1"/>
    </source>
</evidence>
<evidence type="ECO:0000256" key="4">
    <source>
        <dbReference type="ARBA" id="ARBA00023002"/>
    </source>
</evidence>
<dbReference type="FunFam" id="1.10.3730.10:FF:000001">
    <property type="entry name" value="Pyrroline-5-carboxylate reductase"/>
    <property type="match status" value="1"/>
</dbReference>
<dbReference type="InterPro" id="IPR036291">
    <property type="entry name" value="NAD(P)-bd_dom_sf"/>
</dbReference>
<name>A0A0J8GFW1_9LIST</name>
<evidence type="ECO:0000256" key="8">
    <source>
        <dbReference type="PIRSR" id="PIRSR000193-1"/>
    </source>
</evidence>
<dbReference type="InterPro" id="IPR008927">
    <property type="entry name" value="6-PGluconate_DH-like_C_sf"/>
</dbReference>
<dbReference type="AlphaFoldDB" id="A0A0J8GFW1"/>
<feature type="binding site" evidence="8">
    <location>
        <begin position="6"/>
        <end position="11"/>
    </location>
    <ligand>
        <name>NADP(+)</name>
        <dbReference type="ChEBI" id="CHEBI:58349"/>
    </ligand>
</feature>
<keyword evidence="6" id="KW-0963">Cytoplasm</keyword>
<comment type="function">
    <text evidence="5 6">Catalyzes the reduction of 1-pyrroline-5-carboxylate (PCA) to L-proline.</text>
</comment>
<comment type="similarity">
    <text evidence="1 6">Belongs to the pyrroline-5-carboxylate reductase family.</text>
</comment>
<dbReference type="InterPro" id="IPR000304">
    <property type="entry name" value="Pyrroline-COOH_reductase"/>
</dbReference>
<dbReference type="GO" id="GO:0005737">
    <property type="term" value="C:cytoplasm"/>
    <property type="evidence" value="ECO:0007669"/>
    <property type="project" value="UniProtKB-SubCell"/>
</dbReference>
<feature type="domain" description="Pyrroline-5-carboxylate reductase catalytic N-terminal" evidence="9">
    <location>
        <begin position="2"/>
        <end position="96"/>
    </location>
</feature>
<dbReference type="OrthoDB" id="9805754at2"/>
<protein>
    <recommendedName>
        <fullName evidence="6 7">Pyrroline-5-carboxylate reductase</fullName>
        <shortName evidence="6">P5C reductase</shortName>
        <shortName evidence="6">P5CR</shortName>
        <ecNumber evidence="6 7">1.5.1.2</ecNumber>
    </recommendedName>
    <alternativeName>
        <fullName evidence="6">PCA reductase</fullName>
    </alternativeName>
</protein>
<dbReference type="UniPathway" id="UPA00098">
    <property type="reaction ID" value="UER00361"/>
</dbReference>
<dbReference type="NCBIfam" id="TIGR00112">
    <property type="entry name" value="proC"/>
    <property type="match status" value="1"/>
</dbReference>
<comment type="catalytic activity">
    <reaction evidence="6">
        <text>L-proline + NAD(+) = (S)-1-pyrroline-5-carboxylate + NADH + 2 H(+)</text>
        <dbReference type="Rhea" id="RHEA:14105"/>
        <dbReference type="ChEBI" id="CHEBI:15378"/>
        <dbReference type="ChEBI" id="CHEBI:17388"/>
        <dbReference type="ChEBI" id="CHEBI:57540"/>
        <dbReference type="ChEBI" id="CHEBI:57945"/>
        <dbReference type="ChEBI" id="CHEBI:60039"/>
        <dbReference type="EC" id="1.5.1.2"/>
    </reaction>
</comment>
<dbReference type="Pfam" id="PF14748">
    <property type="entry name" value="P5CR_dimer"/>
    <property type="match status" value="1"/>
</dbReference>
<keyword evidence="6" id="KW-0028">Amino-acid biosynthesis</keyword>
<keyword evidence="2 6" id="KW-0641">Proline biosynthesis</keyword>
<feature type="binding site" evidence="8">
    <location>
        <begin position="66"/>
        <end position="69"/>
    </location>
    <ligand>
        <name>NADP(+)</name>
        <dbReference type="ChEBI" id="CHEBI:58349"/>
    </ligand>
</feature>
<evidence type="ECO:0000256" key="7">
    <source>
        <dbReference type="NCBIfam" id="TIGR00112"/>
    </source>
</evidence>
<dbReference type="Pfam" id="PF03807">
    <property type="entry name" value="F420_oxidored"/>
    <property type="match status" value="1"/>
</dbReference>
<gene>
    <name evidence="6" type="primary">proC</name>
    <name evidence="11" type="ORF">X560_1468</name>
</gene>
<comment type="subcellular location">
    <subcellularLocation>
        <location evidence="6">Cytoplasm</location>
    </subcellularLocation>
</comment>
<dbReference type="PANTHER" id="PTHR11645">
    <property type="entry name" value="PYRROLINE-5-CARBOXYLATE REDUCTASE"/>
    <property type="match status" value="1"/>
</dbReference>
<evidence type="ECO:0000256" key="5">
    <source>
        <dbReference type="ARBA" id="ARBA00058118"/>
    </source>
</evidence>
<dbReference type="RefSeq" id="WP_007476634.1">
    <property type="nucleotide sequence ID" value="NZ_KQ130614.1"/>
</dbReference>